<dbReference type="AlphaFoldDB" id="A0A1E7FQB4"/>
<dbReference type="EMBL" id="KV784355">
    <property type="protein sequence ID" value="OEU20327.1"/>
    <property type="molecule type" value="Genomic_DNA"/>
</dbReference>
<gene>
    <name evidence="1" type="ORF">FRACYDRAFT_268217</name>
</gene>
<dbReference type="Proteomes" id="UP000095751">
    <property type="component" value="Unassembled WGS sequence"/>
</dbReference>
<reference evidence="1 2" key="1">
    <citation type="submission" date="2016-09" db="EMBL/GenBank/DDBJ databases">
        <title>Extensive genetic diversity and differential bi-allelic expression allows diatom success in the polar Southern Ocean.</title>
        <authorList>
            <consortium name="DOE Joint Genome Institute"/>
            <person name="Mock T."/>
            <person name="Otillar R.P."/>
            <person name="Strauss J."/>
            <person name="Dupont C."/>
            <person name="Frickenhaus S."/>
            <person name="Maumus F."/>
            <person name="Mcmullan M."/>
            <person name="Sanges R."/>
            <person name="Schmutz J."/>
            <person name="Toseland A."/>
            <person name="Valas R."/>
            <person name="Veluchamy A."/>
            <person name="Ward B.J."/>
            <person name="Allen A."/>
            <person name="Barry K."/>
            <person name="Falciatore A."/>
            <person name="Ferrante M."/>
            <person name="Fortunato A.E."/>
            <person name="Gloeckner G."/>
            <person name="Gruber A."/>
            <person name="Hipkin R."/>
            <person name="Janech M."/>
            <person name="Kroth P."/>
            <person name="Leese F."/>
            <person name="Lindquist E."/>
            <person name="Lyon B.R."/>
            <person name="Martin J."/>
            <person name="Mayer C."/>
            <person name="Parker M."/>
            <person name="Quesneville H."/>
            <person name="Raymond J."/>
            <person name="Uhlig C."/>
            <person name="Valentin K.U."/>
            <person name="Worden A.Z."/>
            <person name="Armbrust E.V."/>
            <person name="Bowler C."/>
            <person name="Green B."/>
            <person name="Moulton V."/>
            <person name="Van Oosterhout C."/>
            <person name="Grigoriev I."/>
        </authorList>
    </citation>
    <scope>NUCLEOTIDE SEQUENCE [LARGE SCALE GENOMIC DNA]</scope>
    <source>
        <strain evidence="1 2">CCMP1102</strain>
    </source>
</reference>
<proteinExistence type="predicted"/>
<name>A0A1E7FQB4_9STRA</name>
<protein>
    <submittedName>
        <fullName evidence="1">Uncharacterized protein</fullName>
    </submittedName>
</protein>
<dbReference type="KEGG" id="fcy:FRACYDRAFT_268217"/>
<sequence length="91" mass="10127">MGLISKRGIFNGSECTYSLFKAYASDNTQHWYISIVPHGRLRGTSIDIDFYSASATPKSHICPPSNGWKKATVGMHPPPSIQVFLETTHHH</sequence>
<evidence type="ECO:0000313" key="1">
    <source>
        <dbReference type="EMBL" id="OEU20327.1"/>
    </source>
</evidence>
<organism evidence="1 2">
    <name type="scientific">Fragilariopsis cylindrus CCMP1102</name>
    <dbReference type="NCBI Taxonomy" id="635003"/>
    <lineage>
        <taxon>Eukaryota</taxon>
        <taxon>Sar</taxon>
        <taxon>Stramenopiles</taxon>
        <taxon>Ochrophyta</taxon>
        <taxon>Bacillariophyta</taxon>
        <taxon>Bacillariophyceae</taxon>
        <taxon>Bacillariophycidae</taxon>
        <taxon>Bacillariales</taxon>
        <taxon>Bacillariaceae</taxon>
        <taxon>Fragilariopsis</taxon>
    </lineage>
</organism>
<dbReference type="InParanoid" id="A0A1E7FQB4"/>
<accession>A0A1E7FQB4</accession>
<evidence type="ECO:0000313" key="2">
    <source>
        <dbReference type="Proteomes" id="UP000095751"/>
    </source>
</evidence>
<keyword evidence="2" id="KW-1185">Reference proteome</keyword>